<dbReference type="EMBL" id="CAKOGP040001224">
    <property type="protein sequence ID" value="CAJ1944287.1"/>
    <property type="molecule type" value="Genomic_DNA"/>
</dbReference>
<dbReference type="GO" id="GO:0016791">
    <property type="term" value="F:phosphatase activity"/>
    <property type="evidence" value="ECO:0007669"/>
    <property type="project" value="TreeGrafter"/>
</dbReference>
<keyword evidence="2" id="KW-0413">Isomerase</keyword>
<dbReference type="InterPro" id="IPR013078">
    <property type="entry name" value="His_Pase_superF_clade-1"/>
</dbReference>
<dbReference type="SMART" id="SM00855">
    <property type="entry name" value="PGAM"/>
    <property type="match status" value="1"/>
</dbReference>
<evidence type="ECO:0000256" key="3">
    <source>
        <dbReference type="PIRSR" id="PIRSR613078-1"/>
    </source>
</evidence>
<dbReference type="SUPFAM" id="SSF53254">
    <property type="entry name" value="Phosphoglycerate mutase-like"/>
    <property type="match status" value="1"/>
</dbReference>
<feature type="compositionally biased region" description="Low complexity" evidence="5">
    <location>
        <begin position="72"/>
        <end position="90"/>
    </location>
</feature>
<feature type="compositionally biased region" description="Polar residues" evidence="5">
    <location>
        <begin position="38"/>
        <end position="47"/>
    </location>
</feature>
<dbReference type="PANTHER" id="PTHR48100:SF1">
    <property type="entry name" value="HISTIDINE PHOSPHATASE FAMILY PROTEIN-RELATED"/>
    <property type="match status" value="1"/>
</dbReference>
<feature type="binding site" evidence="4">
    <location>
        <position position="162"/>
    </location>
    <ligand>
        <name>substrate</name>
    </ligand>
</feature>
<feature type="active site" description="Tele-phosphohistidine intermediate" evidence="3">
    <location>
        <position position="112"/>
    </location>
</feature>
<evidence type="ECO:0000313" key="6">
    <source>
        <dbReference type="EMBL" id="CAJ1944287.1"/>
    </source>
</evidence>
<evidence type="ECO:0000256" key="5">
    <source>
        <dbReference type="SAM" id="MobiDB-lite"/>
    </source>
</evidence>
<dbReference type="PROSITE" id="PS00175">
    <property type="entry name" value="PG_MUTASE"/>
    <property type="match status" value="1"/>
</dbReference>
<dbReference type="InterPro" id="IPR029033">
    <property type="entry name" value="His_PPase_superfam"/>
</dbReference>
<dbReference type="CDD" id="cd07067">
    <property type="entry name" value="HP_PGM_like"/>
    <property type="match status" value="1"/>
</dbReference>
<evidence type="ECO:0008006" key="8">
    <source>
        <dbReference type="Google" id="ProtNLM"/>
    </source>
</evidence>
<gene>
    <name evidence="6" type="ORF">CYCCA115_LOCUS8812</name>
</gene>
<evidence type="ECO:0000256" key="1">
    <source>
        <dbReference type="ARBA" id="ARBA00023152"/>
    </source>
</evidence>
<feature type="region of interest" description="Disordered" evidence="5">
    <location>
        <begin position="21"/>
        <end position="96"/>
    </location>
</feature>
<keyword evidence="1" id="KW-0324">Glycolysis</keyword>
<dbReference type="Pfam" id="PF00300">
    <property type="entry name" value="His_Phos_1"/>
    <property type="match status" value="1"/>
</dbReference>
<dbReference type="InterPro" id="IPR001345">
    <property type="entry name" value="PG/BPGM_mutase_AS"/>
</dbReference>
<name>A0AAD2CRQ2_9STRA</name>
<reference evidence="6" key="1">
    <citation type="submission" date="2023-08" db="EMBL/GenBank/DDBJ databases">
        <authorList>
            <person name="Audoor S."/>
            <person name="Bilcke G."/>
        </authorList>
    </citation>
    <scope>NUCLEOTIDE SEQUENCE</scope>
</reference>
<evidence type="ECO:0000256" key="2">
    <source>
        <dbReference type="ARBA" id="ARBA00023235"/>
    </source>
</evidence>
<evidence type="ECO:0000256" key="4">
    <source>
        <dbReference type="PIRSR" id="PIRSR613078-2"/>
    </source>
</evidence>
<proteinExistence type="predicted"/>
<dbReference type="Proteomes" id="UP001295423">
    <property type="component" value="Unassembled WGS sequence"/>
</dbReference>
<dbReference type="AlphaFoldDB" id="A0AAD2CRQ2"/>
<protein>
    <recommendedName>
        <fullName evidence="8">Phosphoglycerate mutase (2,3-diphosphoglycerate-dependent)</fullName>
    </recommendedName>
</protein>
<evidence type="ECO:0000313" key="7">
    <source>
        <dbReference type="Proteomes" id="UP001295423"/>
    </source>
</evidence>
<dbReference type="InterPro" id="IPR050275">
    <property type="entry name" value="PGM_Phosphatase"/>
</dbReference>
<feature type="active site" description="Proton donor/acceptor" evidence="3">
    <location>
        <position position="187"/>
    </location>
</feature>
<comment type="caution">
    <text evidence="6">The sequence shown here is derived from an EMBL/GenBank/DDBJ whole genome shotgun (WGS) entry which is preliminary data.</text>
</comment>
<dbReference type="Gene3D" id="3.40.50.1240">
    <property type="entry name" value="Phosphoglycerate mutase-like"/>
    <property type="match status" value="1"/>
</dbReference>
<sequence length="323" mass="35425">MKVFVSPLVCHLTLFPTSPLFGVSPSPRTPSTPFPIVTTPSRRSNTRLFMGDIFSSNGDDATPRPTSPTDQNNSNSNSASADSSNTNMNSVPLSQLLPPLKANSRRIYLIRHGETDWNKEGKIQGGGYDIPLNANGQSQAKAVAKALQEIPLTVILSSTLSRAKETADILWQEHPNCQRELDGGLKEMGFGEFEGLAIHSPELPEETKARFKTIGRQVNGNPEMRFPGGGESSNMVQERACKAIDTVLQKYPSATDHPHIAVVSHGRTNKVLIASIVYGDVQKFPTIKQKNTAINVLDVDEDGNWDIRVLDYIDHVKDNVIIR</sequence>
<dbReference type="GO" id="GO:0005737">
    <property type="term" value="C:cytoplasm"/>
    <property type="evidence" value="ECO:0007669"/>
    <property type="project" value="TreeGrafter"/>
</dbReference>
<feature type="binding site" evidence="4">
    <location>
        <begin position="111"/>
        <end position="118"/>
    </location>
    <ligand>
        <name>substrate</name>
    </ligand>
</feature>
<organism evidence="6 7">
    <name type="scientific">Cylindrotheca closterium</name>
    <dbReference type="NCBI Taxonomy" id="2856"/>
    <lineage>
        <taxon>Eukaryota</taxon>
        <taxon>Sar</taxon>
        <taxon>Stramenopiles</taxon>
        <taxon>Ochrophyta</taxon>
        <taxon>Bacillariophyta</taxon>
        <taxon>Bacillariophyceae</taxon>
        <taxon>Bacillariophycidae</taxon>
        <taxon>Bacillariales</taxon>
        <taxon>Bacillariaceae</taxon>
        <taxon>Cylindrotheca</taxon>
    </lineage>
</organism>
<accession>A0AAD2CRQ2</accession>
<keyword evidence="7" id="KW-1185">Reference proteome</keyword>
<dbReference type="PANTHER" id="PTHR48100">
    <property type="entry name" value="BROAD-SPECIFICITY PHOSPHATASE YOR283W-RELATED"/>
    <property type="match status" value="1"/>
</dbReference>